<reference evidence="3" key="1">
    <citation type="journal article" date="2019" name="Int. J. Syst. Evol. Microbiol.">
        <title>The Global Catalogue of Microorganisms (GCM) 10K type strain sequencing project: providing services to taxonomists for standard genome sequencing and annotation.</title>
        <authorList>
            <consortium name="The Broad Institute Genomics Platform"/>
            <consortium name="The Broad Institute Genome Sequencing Center for Infectious Disease"/>
            <person name="Wu L."/>
            <person name="Ma J."/>
        </authorList>
    </citation>
    <scope>NUCLEOTIDE SEQUENCE [LARGE SCALE GENOMIC DNA]</scope>
    <source>
        <strain evidence="3">JCM 17563</strain>
    </source>
</reference>
<sequence length="423" mass="46509">MDPVAVIGGGFSGVMTAVQLSRQGVPVRLLEQTELAGRGTAYGTRDPNHLLNVPVAKMSAWPDRPDDFRTWLKADGGDFARRMDFGDYLAGVLADHPHVMVERGRVVAMDRVDAGWRLWLEDGRSFAASAAVLALGNELPAAVPGWEQLPMLGNPWSPAAQERLAQAAANDETLLLIGTGLTMIDVMLSLDGAGFAGRAVAVSRRGQLPRAHAAHDPAPVERSELPEVSLMALWQWLRRRSLEVGFRAAVDSLRPHSIALWQGFSQEDRRRFLRHARPWWDVHRHRIAPQVAGRVQAMVAEGRLEVVAGRLQQIAEGEVVIRTRRGSERRLRPSLVVNCTGPLGDPRRSANPLLRALLEQGAVEADELGLGLRTSDRDRAGHRLWAVGPLTKGMYWEMTAVPDIRGQAERIAVDIAKDLELHG</sequence>
<dbReference type="RefSeq" id="WP_344706978.1">
    <property type="nucleotide sequence ID" value="NZ_BAABBQ010000001.1"/>
</dbReference>
<dbReference type="Pfam" id="PF13454">
    <property type="entry name" value="NAD_binding_9"/>
    <property type="match status" value="1"/>
</dbReference>
<dbReference type="Proteomes" id="UP001500235">
    <property type="component" value="Unassembled WGS sequence"/>
</dbReference>
<dbReference type="Gene3D" id="3.50.50.60">
    <property type="entry name" value="FAD/NAD(P)-binding domain"/>
    <property type="match status" value="2"/>
</dbReference>
<protein>
    <submittedName>
        <fullName evidence="2">FAD/NAD(P)-binding protein</fullName>
    </submittedName>
</protein>
<accession>A0ABP7SZ67</accession>
<comment type="caution">
    <text evidence="2">The sequence shown here is derived from an EMBL/GenBank/DDBJ whole genome shotgun (WGS) entry which is preliminary data.</text>
</comment>
<keyword evidence="3" id="KW-1185">Reference proteome</keyword>
<evidence type="ECO:0000313" key="3">
    <source>
        <dbReference type="Proteomes" id="UP001500235"/>
    </source>
</evidence>
<dbReference type="PANTHER" id="PTHR40254">
    <property type="entry name" value="BLR0577 PROTEIN"/>
    <property type="match status" value="1"/>
</dbReference>
<dbReference type="PANTHER" id="PTHR40254:SF1">
    <property type="entry name" value="BLR0577 PROTEIN"/>
    <property type="match status" value="1"/>
</dbReference>
<proteinExistence type="predicted"/>
<organism evidence="2 3">
    <name type="scientific">Sphingomonas swuensis</name>
    <dbReference type="NCBI Taxonomy" id="977800"/>
    <lineage>
        <taxon>Bacteria</taxon>
        <taxon>Pseudomonadati</taxon>
        <taxon>Pseudomonadota</taxon>
        <taxon>Alphaproteobacteria</taxon>
        <taxon>Sphingomonadales</taxon>
        <taxon>Sphingomonadaceae</taxon>
        <taxon>Sphingomonas</taxon>
    </lineage>
</organism>
<dbReference type="SUPFAM" id="SSF51905">
    <property type="entry name" value="FAD/NAD(P)-binding domain"/>
    <property type="match status" value="1"/>
</dbReference>
<dbReference type="InterPro" id="IPR036188">
    <property type="entry name" value="FAD/NAD-bd_sf"/>
</dbReference>
<dbReference type="InterPro" id="IPR052189">
    <property type="entry name" value="L-asp_N-monooxygenase_NS-form"/>
</dbReference>
<name>A0ABP7SZ67_9SPHN</name>
<dbReference type="EMBL" id="BAABBQ010000001">
    <property type="protein sequence ID" value="GAA4018141.1"/>
    <property type="molecule type" value="Genomic_DNA"/>
</dbReference>
<dbReference type="InterPro" id="IPR038732">
    <property type="entry name" value="HpyO/CreE_NAD-binding"/>
</dbReference>
<evidence type="ECO:0000259" key="1">
    <source>
        <dbReference type="Pfam" id="PF13454"/>
    </source>
</evidence>
<feature type="domain" description="FAD-dependent urate hydroxylase HpyO/Asp monooxygenase CreE-like FAD/NAD(P)-binding" evidence="1">
    <location>
        <begin position="5"/>
        <end position="137"/>
    </location>
</feature>
<evidence type="ECO:0000313" key="2">
    <source>
        <dbReference type="EMBL" id="GAA4018141.1"/>
    </source>
</evidence>
<gene>
    <name evidence="2" type="ORF">GCM10022280_16950</name>
</gene>